<evidence type="ECO:0000256" key="1">
    <source>
        <dbReference type="ARBA" id="ARBA00007274"/>
    </source>
</evidence>
<dbReference type="InterPro" id="IPR050179">
    <property type="entry name" value="Trans_hexapeptide_repeat"/>
</dbReference>
<dbReference type="InterPro" id="IPR011004">
    <property type="entry name" value="Trimer_LpxA-like_sf"/>
</dbReference>
<accession>A0ABV6HGC1</accession>
<feature type="domain" description="PglD N-terminal" evidence="2">
    <location>
        <begin position="10"/>
        <end position="91"/>
    </location>
</feature>
<dbReference type="SUPFAM" id="SSF51161">
    <property type="entry name" value="Trimeric LpxA-like enzymes"/>
    <property type="match status" value="1"/>
</dbReference>
<dbReference type="InterPro" id="IPR041561">
    <property type="entry name" value="PglD_N"/>
</dbReference>
<gene>
    <name evidence="3" type="ORF">ACFFI0_06320</name>
</gene>
<name>A0ABV6HGC1_9SPHI</name>
<dbReference type="Pfam" id="PF17836">
    <property type="entry name" value="PglD_N"/>
    <property type="match status" value="1"/>
</dbReference>
<dbReference type="NCBIfam" id="TIGR03570">
    <property type="entry name" value="NeuD_NnaD"/>
    <property type="match status" value="1"/>
</dbReference>
<dbReference type="CDD" id="cd03360">
    <property type="entry name" value="LbH_AT_putative"/>
    <property type="match status" value="1"/>
</dbReference>
<dbReference type="InterPro" id="IPR020019">
    <property type="entry name" value="AcTrfase_PglD-like"/>
</dbReference>
<dbReference type="Pfam" id="PF00132">
    <property type="entry name" value="Hexapep"/>
    <property type="match status" value="1"/>
</dbReference>
<evidence type="ECO:0000313" key="4">
    <source>
        <dbReference type="Proteomes" id="UP001589774"/>
    </source>
</evidence>
<protein>
    <submittedName>
        <fullName evidence="3">NeuD/PglB/VioB family sugar acetyltransferase</fullName>
    </submittedName>
</protein>
<comment type="caution">
    <text evidence="3">The sequence shown here is derived from an EMBL/GenBank/DDBJ whole genome shotgun (WGS) entry which is preliminary data.</text>
</comment>
<organism evidence="3 4">
    <name type="scientific">Olivibacter oleidegradans</name>
    <dbReference type="NCBI Taxonomy" id="760123"/>
    <lineage>
        <taxon>Bacteria</taxon>
        <taxon>Pseudomonadati</taxon>
        <taxon>Bacteroidota</taxon>
        <taxon>Sphingobacteriia</taxon>
        <taxon>Sphingobacteriales</taxon>
        <taxon>Sphingobacteriaceae</taxon>
        <taxon>Olivibacter</taxon>
    </lineage>
</organism>
<evidence type="ECO:0000259" key="2">
    <source>
        <dbReference type="Pfam" id="PF17836"/>
    </source>
</evidence>
<sequence>MEDIRSSKSKFVIIGAGGLGRELQSWVSHSSNFSEKLLLQGYLDDNKGALDGFANQYTILGSISDRNIKKYKNCLMGIANPGIKKDLVSKIISLGSSILSFKHSSCLIGDNNIINRGAVLCPNVIITCNVKIGESVFLNLGSQVGHDAQIGDFTSIMANVDVGGGAVIGDEVFIGSNAVVLPGVKIPDKVIIGAGAVVVKSIKEIGTYFGNPAKRIF</sequence>
<keyword evidence="4" id="KW-1185">Reference proteome</keyword>
<dbReference type="Gene3D" id="2.160.10.10">
    <property type="entry name" value="Hexapeptide repeat proteins"/>
    <property type="match status" value="1"/>
</dbReference>
<dbReference type="RefSeq" id="WP_130854346.1">
    <property type="nucleotide sequence ID" value="NZ_JBHLWO010000001.1"/>
</dbReference>
<dbReference type="PANTHER" id="PTHR43300">
    <property type="entry name" value="ACETYLTRANSFERASE"/>
    <property type="match status" value="1"/>
</dbReference>
<proteinExistence type="inferred from homology"/>
<comment type="similarity">
    <text evidence="1">Belongs to the transferase hexapeptide repeat family.</text>
</comment>
<evidence type="ECO:0000313" key="3">
    <source>
        <dbReference type="EMBL" id="MFC0317914.1"/>
    </source>
</evidence>
<dbReference type="EMBL" id="JBHLWO010000001">
    <property type="protein sequence ID" value="MFC0317914.1"/>
    <property type="molecule type" value="Genomic_DNA"/>
</dbReference>
<dbReference type="PANTHER" id="PTHR43300:SF7">
    <property type="entry name" value="UDP-N-ACETYLBACILLOSAMINE N-ACETYLTRANSFERASE"/>
    <property type="match status" value="1"/>
</dbReference>
<dbReference type="InterPro" id="IPR001451">
    <property type="entry name" value="Hexapep"/>
</dbReference>
<reference evidence="3 4" key="1">
    <citation type="submission" date="2024-09" db="EMBL/GenBank/DDBJ databases">
        <authorList>
            <person name="Sun Q."/>
            <person name="Mori K."/>
        </authorList>
    </citation>
    <scope>NUCLEOTIDE SEQUENCE [LARGE SCALE GENOMIC DNA]</scope>
    <source>
        <strain evidence="3 4">CCM 7765</strain>
    </source>
</reference>
<dbReference type="Gene3D" id="3.40.50.20">
    <property type="match status" value="1"/>
</dbReference>
<dbReference type="Proteomes" id="UP001589774">
    <property type="component" value="Unassembled WGS sequence"/>
</dbReference>